<protein>
    <recommendedName>
        <fullName evidence="5">Spaetzle domain-containing protein</fullName>
    </recommendedName>
</protein>
<feature type="region of interest" description="Disordered" evidence="4">
    <location>
        <begin position="423"/>
        <end position="480"/>
    </location>
</feature>
<gene>
    <name evidence="6" type="ORF">OTU49_014589</name>
</gene>
<comment type="caution">
    <text evidence="6">The sequence shown here is derived from an EMBL/GenBank/DDBJ whole genome shotgun (WGS) entry which is preliminary data.</text>
</comment>
<evidence type="ECO:0000256" key="4">
    <source>
        <dbReference type="SAM" id="MobiDB-lite"/>
    </source>
</evidence>
<dbReference type="Pfam" id="PF16077">
    <property type="entry name" value="Spaetzle"/>
    <property type="match status" value="1"/>
</dbReference>
<evidence type="ECO:0000313" key="6">
    <source>
        <dbReference type="EMBL" id="KAK8718633.1"/>
    </source>
</evidence>
<keyword evidence="3" id="KW-0325">Glycoprotein</keyword>
<dbReference type="GO" id="GO:0005615">
    <property type="term" value="C:extracellular space"/>
    <property type="evidence" value="ECO:0007669"/>
    <property type="project" value="UniProtKB-ARBA"/>
</dbReference>
<dbReference type="EMBL" id="JARKIK010004898">
    <property type="protein sequence ID" value="KAK8718633.1"/>
    <property type="molecule type" value="Genomic_DNA"/>
</dbReference>
<feature type="non-terminal residue" evidence="6">
    <location>
        <position position="480"/>
    </location>
</feature>
<reference evidence="6 7" key="1">
    <citation type="journal article" date="2024" name="BMC Genomics">
        <title>Genome assembly of redclaw crayfish (Cherax quadricarinatus) provides insights into its immune adaptation and hypoxia tolerance.</title>
        <authorList>
            <person name="Liu Z."/>
            <person name="Zheng J."/>
            <person name="Li H."/>
            <person name="Fang K."/>
            <person name="Wang S."/>
            <person name="He J."/>
            <person name="Zhou D."/>
            <person name="Weng S."/>
            <person name="Chi M."/>
            <person name="Gu Z."/>
            <person name="He J."/>
            <person name="Li F."/>
            <person name="Wang M."/>
        </authorList>
    </citation>
    <scope>NUCLEOTIDE SEQUENCE [LARGE SCALE GENOMIC DNA]</scope>
    <source>
        <strain evidence="6">ZL_2023a</strain>
    </source>
</reference>
<feature type="compositionally biased region" description="Pro residues" evidence="4">
    <location>
        <begin position="171"/>
        <end position="197"/>
    </location>
</feature>
<evidence type="ECO:0000259" key="5">
    <source>
        <dbReference type="Pfam" id="PF16077"/>
    </source>
</evidence>
<dbReference type="InterPro" id="IPR032104">
    <property type="entry name" value="Spaetzle"/>
</dbReference>
<dbReference type="GO" id="GO:0008083">
    <property type="term" value="F:growth factor activity"/>
    <property type="evidence" value="ECO:0007669"/>
    <property type="project" value="TreeGrafter"/>
</dbReference>
<evidence type="ECO:0000256" key="1">
    <source>
        <dbReference type="ARBA" id="ARBA00022729"/>
    </source>
</evidence>
<evidence type="ECO:0000256" key="3">
    <source>
        <dbReference type="ARBA" id="ARBA00023180"/>
    </source>
</evidence>
<dbReference type="InterPro" id="IPR029034">
    <property type="entry name" value="Cystine-knot_cytokine"/>
</dbReference>
<evidence type="ECO:0000256" key="2">
    <source>
        <dbReference type="ARBA" id="ARBA00023157"/>
    </source>
</evidence>
<dbReference type="Proteomes" id="UP001445076">
    <property type="component" value="Unassembled WGS sequence"/>
</dbReference>
<dbReference type="GO" id="GO:0005121">
    <property type="term" value="F:Toll binding"/>
    <property type="evidence" value="ECO:0007669"/>
    <property type="project" value="TreeGrafter"/>
</dbReference>
<organism evidence="6 7">
    <name type="scientific">Cherax quadricarinatus</name>
    <name type="common">Australian red claw crayfish</name>
    <dbReference type="NCBI Taxonomy" id="27406"/>
    <lineage>
        <taxon>Eukaryota</taxon>
        <taxon>Metazoa</taxon>
        <taxon>Ecdysozoa</taxon>
        <taxon>Arthropoda</taxon>
        <taxon>Crustacea</taxon>
        <taxon>Multicrustacea</taxon>
        <taxon>Malacostraca</taxon>
        <taxon>Eumalacostraca</taxon>
        <taxon>Eucarida</taxon>
        <taxon>Decapoda</taxon>
        <taxon>Pleocyemata</taxon>
        <taxon>Astacidea</taxon>
        <taxon>Parastacoidea</taxon>
        <taxon>Parastacidae</taxon>
        <taxon>Cherax</taxon>
    </lineage>
</organism>
<evidence type="ECO:0000313" key="7">
    <source>
        <dbReference type="Proteomes" id="UP001445076"/>
    </source>
</evidence>
<accession>A0AAW0VN69</accession>
<feature type="domain" description="Spaetzle" evidence="5">
    <location>
        <begin position="304"/>
        <end position="394"/>
    </location>
</feature>
<feature type="region of interest" description="Disordered" evidence="4">
    <location>
        <begin position="93"/>
        <end position="205"/>
    </location>
</feature>
<dbReference type="InterPro" id="IPR052444">
    <property type="entry name" value="Spz/Toll_ligand-like"/>
</dbReference>
<feature type="compositionally biased region" description="Low complexity" evidence="4">
    <location>
        <begin position="154"/>
        <end position="169"/>
    </location>
</feature>
<keyword evidence="7" id="KW-1185">Reference proteome</keyword>
<dbReference type="PANTHER" id="PTHR23199:SF12">
    <property type="entry name" value="NEUROTROPHIN 1-RELATED"/>
    <property type="match status" value="1"/>
</dbReference>
<keyword evidence="1" id="KW-0732">Signal</keyword>
<proteinExistence type="predicted"/>
<dbReference type="SUPFAM" id="SSF57501">
    <property type="entry name" value="Cystine-knot cytokines"/>
    <property type="match status" value="1"/>
</dbReference>
<feature type="compositionally biased region" description="Polar residues" evidence="4">
    <location>
        <begin position="142"/>
        <end position="153"/>
    </location>
</feature>
<sequence>VEEMMPQPVAEAFIAQRRRDNVDLIREQMIGMIFTGRPQPLGSVPRRPLAWARPASFRSSPSGMVHMQYNPQGEASIQSTRKVPAPDKILKPMPFVPGPTMVKFPPHHPPHQQAPPAPSRQSPGFPDFSNTIGPDFGPVTINEYSGNFNSPNTAARPPSGHRPSSSHRPSLPRPAPHPSSPRLPPRQRPPLPRPPRPIHGRPGAFSNVGFGNFRGNGGNCVRYTEDICLDTEEYPHEAILSSLVRDPSRADTMIAEVRSQSADDLVDGVSSAQESKYDFQHYFGNRRADTVNHAHRDFAQDGGFLCPAEVKYARPKRARNSKGVWKYIVNMDKYSQTIRMEKCMKPGGACSYVSHHYRATCNQIYNYHRLLSWDDGRGLHMDIFKVPSCCSCHIQGYAYVFPPLNKLQTAAGSEQVIQAVPAPPLDDSTEVPSSEAPEPVQSQGNFRNVESGPPGRQRRPSQRSEGSRRPAGPWPARDES</sequence>
<name>A0AAW0VN69_CHEQU</name>
<keyword evidence="2" id="KW-1015">Disulfide bond</keyword>
<feature type="non-terminal residue" evidence="6">
    <location>
        <position position="1"/>
    </location>
</feature>
<dbReference type="AlphaFoldDB" id="A0AAW0VN69"/>
<dbReference type="Gene3D" id="2.10.90.10">
    <property type="entry name" value="Cystine-knot cytokines"/>
    <property type="match status" value="1"/>
</dbReference>
<dbReference type="GO" id="GO:0021556">
    <property type="term" value="P:central nervous system formation"/>
    <property type="evidence" value="ECO:0007669"/>
    <property type="project" value="TreeGrafter"/>
</dbReference>
<dbReference type="GO" id="GO:0045087">
    <property type="term" value="P:innate immune response"/>
    <property type="evidence" value="ECO:0007669"/>
    <property type="project" value="TreeGrafter"/>
</dbReference>
<dbReference type="PANTHER" id="PTHR23199">
    <property type="entry name" value="NEUROTROPHIN 1-RELATED"/>
    <property type="match status" value="1"/>
</dbReference>